<name>W7UCA8_9STRA</name>
<keyword evidence="2" id="KW-1185">Reference proteome</keyword>
<accession>W7UCA8</accession>
<dbReference type="Proteomes" id="UP000019335">
    <property type="component" value="Chromosome 1"/>
</dbReference>
<gene>
    <name evidence="1" type="ORF">Naga_100129g7</name>
</gene>
<organism evidence="1 2">
    <name type="scientific">Nannochloropsis gaditana</name>
    <dbReference type="NCBI Taxonomy" id="72520"/>
    <lineage>
        <taxon>Eukaryota</taxon>
        <taxon>Sar</taxon>
        <taxon>Stramenopiles</taxon>
        <taxon>Ochrophyta</taxon>
        <taxon>Eustigmatophyceae</taxon>
        <taxon>Eustigmatales</taxon>
        <taxon>Monodopsidaceae</taxon>
        <taxon>Nannochloropsis</taxon>
    </lineage>
</organism>
<sequence length="90" mass="10096">MLNVYRARGMSLILTQTVEQVILFVGRSLDRDAMALISLLALKSFWFLIMSATCSPVSYQNLRRQTTQITGSLHPLHAILPRSSNFGVDN</sequence>
<dbReference type="EMBL" id="AZIL01000025">
    <property type="protein sequence ID" value="EWM30604.1"/>
    <property type="molecule type" value="Genomic_DNA"/>
</dbReference>
<evidence type="ECO:0000313" key="1">
    <source>
        <dbReference type="EMBL" id="EWM30604.1"/>
    </source>
</evidence>
<proteinExistence type="predicted"/>
<protein>
    <submittedName>
        <fullName evidence="1">Uncharacterized protein</fullName>
    </submittedName>
</protein>
<reference evidence="1 2" key="1">
    <citation type="journal article" date="2014" name="Mol. Plant">
        <title>Chromosome Scale Genome Assembly and Transcriptome Profiling of Nannochloropsis gaditana in Nitrogen Depletion.</title>
        <authorList>
            <person name="Corteggiani Carpinelli E."/>
            <person name="Telatin A."/>
            <person name="Vitulo N."/>
            <person name="Forcato C."/>
            <person name="D'Angelo M."/>
            <person name="Schiavon R."/>
            <person name="Vezzi A."/>
            <person name="Giacometti G.M."/>
            <person name="Morosinotto T."/>
            <person name="Valle G."/>
        </authorList>
    </citation>
    <scope>NUCLEOTIDE SEQUENCE [LARGE SCALE GENOMIC DNA]</scope>
    <source>
        <strain evidence="1 2">B-31</strain>
    </source>
</reference>
<dbReference type="AlphaFoldDB" id="W7UCA8"/>
<comment type="caution">
    <text evidence="1">The sequence shown here is derived from an EMBL/GenBank/DDBJ whole genome shotgun (WGS) entry which is preliminary data.</text>
</comment>
<evidence type="ECO:0000313" key="2">
    <source>
        <dbReference type="Proteomes" id="UP000019335"/>
    </source>
</evidence>